<dbReference type="SMART" id="SM00649">
    <property type="entry name" value="RL11"/>
    <property type="match status" value="1"/>
</dbReference>
<dbReference type="PANTHER" id="PTHR11661">
    <property type="entry name" value="60S RIBOSOMAL PROTEIN L12"/>
    <property type="match status" value="1"/>
</dbReference>
<evidence type="ECO:0000259" key="4">
    <source>
        <dbReference type="Pfam" id="PF03946"/>
    </source>
</evidence>
<proteinExistence type="inferred from homology"/>
<dbReference type="GO" id="GO:0070180">
    <property type="term" value="F:large ribosomal subunit rRNA binding"/>
    <property type="evidence" value="ECO:0007669"/>
    <property type="project" value="TreeGrafter"/>
</dbReference>
<dbReference type="InterPro" id="IPR000911">
    <property type="entry name" value="Ribosomal_uL11"/>
</dbReference>
<gene>
    <name evidence="5" type="primary">rpl11</name>
</gene>
<keyword evidence="3" id="KW-0687">Ribonucleoprotein</keyword>
<dbReference type="InterPro" id="IPR036796">
    <property type="entry name" value="Ribosomal_uL11_N_sf"/>
</dbReference>
<evidence type="ECO:0000256" key="2">
    <source>
        <dbReference type="ARBA" id="ARBA00022980"/>
    </source>
</evidence>
<dbReference type="GO" id="GO:0003735">
    <property type="term" value="F:structural constituent of ribosome"/>
    <property type="evidence" value="ECO:0007669"/>
    <property type="project" value="InterPro"/>
</dbReference>
<dbReference type="Gene3D" id="3.30.1550.10">
    <property type="entry name" value="Ribosomal protein L11/L12, N-terminal domain"/>
    <property type="match status" value="1"/>
</dbReference>
<dbReference type="EMBL" id="MK573202">
    <property type="protein sequence ID" value="QEM01649.1"/>
    <property type="molecule type" value="Genomic_DNA"/>
</dbReference>
<dbReference type="SUPFAM" id="SSF54747">
    <property type="entry name" value="Ribosomal L11/L12e N-terminal domain"/>
    <property type="match status" value="1"/>
</dbReference>
<dbReference type="HAMAP" id="MF_00736">
    <property type="entry name" value="Ribosomal_uL11"/>
    <property type="match status" value="1"/>
</dbReference>
<dbReference type="AlphaFoldDB" id="A0A5C1H825"/>
<dbReference type="PANTHER" id="PTHR11661:SF1">
    <property type="entry name" value="LARGE RIBOSOMAL SUBUNIT PROTEIN UL11M"/>
    <property type="match status" value="1"/>
</dbReference>
<organism evidence="5">
    <name type="scientific">Nephromyces sp. ex Molgula occidentalis</name>
    <dbReference type="NCBI Taxonomy" id="2544991"/>
    <lineage>
        <taxon>Eukaryota</taxon>
        <taxon>Sar</taxon>
        <taxon>Alveolata</taxon>
        <taxon>Apicomplexa</taxon>
        <taxon>Aconoidasida</taxon>
        <taxon>Nephromycida</taxon>
        <taxon>Nephromyces</taxon>
    </lineage>
</organism>
<evidence type="ECO:0000256" key="1">
    <source>
        <dbReference type="ARBA" id="ARBA00010537"/>
    </source>
</evidence>
<evidence type="ECO:0000313" key="5">
    <source>
        <dbReference type="EMBL" id="QEM01649.1"/>
    </source>
</evidence>
<accession>A0A5C1H825</accession>
<reference evidence="5" key="1">
    <citation type="journal article" date="2019" name="Genome Biol. Evol.">
        <title>Nephromyces represents a diverse and novel lineage of the Apicomplexa that has retained apicoplasts.</title>
        <authorList>
            <person name="Munoz-Gomez S.A."/>
            <person name="Durnin K."/>
            <person name="Eme L."/>
            <person name="Paight C."/>
            <person name="Lane C.E."/>
            <person name="Saffo M.B."/>
            <person name="Slamovits C.H."/>
        </authorList>
    </citation>
    <scope>NUCLEOTIDE SEQUENCE</scope>
    <source>
        <strain evidence="5">449</strain>
    </source>
</reference>
<keyword evidence="2 5" id="KW-0689">Ribosomal protein</keyword>
<dbReference type="GO" id="GO:0006412">
    <property type="term" value="P:translation"/>
    <property type="evidence" value="ECO:0007669"/>
    <property type="project" value="InterPro"/>
</dbReference>
<feature type="domain" description="Large ribosomal subunit protein uL11 N-terminal" evidence="4">
    <location>
        <begin position="10"/>
        <end position="66"/>
    </location>
</feature>
<protein>
    <submittedName>
        <fullName evidence="5">50S ribosomal protein L11</fullName>
    </submittedName>
</protein>
<dbReference type="GO" id="GO:0015934">
    <property type="term" value="C:large ribosomal subunit"/>
    <property type="evidence" value="ECO:0007669"/>
    <property type="project" value="TreeGrafter"/>
</dbReference>
<evidence type="ECO:0000256" key="3">
    <source>
        <dbReference type="ARBA" id="ARBA00023274"/>
    </source>
</evidence>
<dbReference type="InterPro" id="IPR020784">
    <property type="entry name" value="Ribosomal_uL11_N"/>
</dbReference>
<name>A0A5C1H825_9APIC</name>
<dbReference type="Pfam" id="PF03946">
    <property type="entry name" value="Ribosomal_L11_N"/>
    <property type="match status" value="1"/>
</dbReference>
<sequence>MLKKIIKSLKIQLLGSKATPNSSLGSILGPYGINIVKFWQEYNILTKSFLNLQVPVIITIYTDKSYTLKLKSPTTISLIKKYSINNNLTKENLDIIIKLKEKDFPLLSFIKIKNHICKLALSLGVVYKI</sequence>
<comment type="similarity">
    <text evidence="1">Belongs to the universal ribosomal protein uL11 family.</text>
</comment>